<dbReference type="Proteomes" id="UP000007797">
    <property type="component" value="Unassembled WGS sequence"/>
</dbReference>
<keyword evidence="2" id="KW-1185">Reference proteome</keyword>
<accession>F4PY18</accession>
<organism evidence="1 2">
    <name type="scientific">Cavenderia fasciculata</name>
    <name type="common">Slime mold</name>
    <name type="synonym">Dictyostelium fasciculatum</name>
    <dbReference type="NCBI Taxonomy" id="261658"/>
    <lineage>
        <taxon>Eukaryota</taxon>
        <taxon>Amoebozoa</taxon>
        <taxon>Evosea</taxon>
        <taxon>Eumycetozoa</taxon>
        <taxon>Dictyostelia</taxon>
        <taxon>Acytosteliales</taxon>
        <taxon>Cavenderiaceae</taxon>
        <taxon>Cavenderia</taxon>
    </lineage>
</organism>
<dbReference type="RefSeq" id="XP_004357972.1">
    <property type="nucleotide sequence ID" value="XM_004357915.1"/>
</dbReference>
<protein>
    <submittedName>
        <fullName evidence="1">Uncharacterized protein</fullName>
    </submittedName>
</protein>
<gene>
    <name evidence="1" type="ORF">DFA_00256</name>
</gene>
<proteinExistence type="predicted"/>
<dbReference type="GeneID" id="14871503"/>
<evidence type="ECO:0000313" key="2">
    <source>
        <dbReference type="Proteomes" id="UP000007797"/>
    </source>
</evidence>
<dbReference type="AlphaFoldDB" id="F4PY18"/>
<reference evidence="2" key="1">
    <citation type="journal article" date="2011" name="Genome Res.">
        <title>Phylogeny-wide analysis of social amoeba genomes highlights ancient origins for complex intercellular communication.</title>
        <authorList>
            <person name="Heidel A.J."/>
            <person name="Lawal H.M."/>
            <person name="Felder M."/>
            <person name="Schilde C."/>
            <person name="Helps N.R."/>
            <person name="Tunggal B."/>
            <person name="Rivero F."/>
            <person name="John U."/>
            <person name="Schleicher M."/>
            <person name="Eichinger L."/>
            <person name="Platzer M."/>
            <person name="Noegel A.A."/>
            <person name="Schaap P."/>
            <person name="Gloeckner G."/>
        </authorList>
    </citation>
    <scope>NUCLEOTIDE SEQUENCE [LARGE SCALE GENOMIC DNA]</scope>
    <source>
        <strain evidence="2">SH3</strain>
    </source>
</reference>
<evidence type="ECO:0000313" key="1">
    <source>
        <dbReference type="EMBL" id="EGG19678.1"/>
    </source>
</evidence>
<dbReference type="KEGG" id="dfa:DFA_00256"/>
<sequence length="352" mass="40098">MTQTINNMLYLVQNNHAMCKVLANRKIVMDLIETSKLITKISFAKVTRDKTNLGIAFIRAMCVEEARVINIISALLPHFESIHDIPIQELVGYSKIGGFPIEILVAEMLAKYLVSDFNNHALSILYFKSGVGNLLIKLACQQKKILVIQTASLLMFEQIGKEFIDNTDLLNDNEKKVANIMFRHKYDSLVKLIIKKGLNNKDLFESMFVNGLILFGCGAISGWRQGLSIPHIYDMGMLYYGVEMARQLFKYQIKERLKSRVCYPTIILSAAMSVPYAYLGTTMLKISPIPVILLQIGRSLYSNYISLKQVKKAIHQLHNQDMVVQYHQRIQYVGSLFQNPNKKQLPRSVIMA</sequence>
<name>F4PY18_CACFS</name>
<dbReference type="EMBL" id="GL883014">
    <property type="protein sequence ID" value="EGG19678.1"/>
    <property type="molecule type" value="Genomic_DNA"/>
</dbReference>